<keyword evidence="3" id="KW-0489">Methyltransferase</keyword>
<sequence length="307" mass="33662">MRRRHVAYALRTVRSSPAHGGPDTLLPPDAFGSETPETRLSDPAPRLRPVPPLPENSGAFVNGRTRNLVRVLRWFAGRTSFVEKEILGLDAVVRPGDTCLDIGAEYGLYTYQLLRLVGAQGVVHTVEPQPSLVKALRVALRGLGARNAQVHATAVGADSGAGVLSLPRRNGLPVHGRAFLTTGAKNHGPNAEFASNRPIRVPVTTVDELCAREGLSEVHFIKADVEGAELALLDGAGRVLKENRPALLLEIEDRHLAKFEHRAEDLVARLATLDYVPYVWEDGWRKTEQVTEQHRNYLFTARPIAAR</sequence>
<feature type="region of interest" description="Disordered" evidence="1">
    <location>
        <begin position="15"/>
        <end position="58"/>
    </location>
</feature>
<evidence type="ECO:0000256" key="1">
    <source>
        <dbReference type="SAM" id="MobiDB-lite"/>
    </source>
</evidence>
<name>A0AAC9PRE2_9PSEU</name>
<dbReference type="InterPro" id="IPR029063">
    <property type="entry name" value="SAM-dependent_MTases_sf"/>
</dbReference>
<dbReference type="Gene3D" id="3.40.50.150">
    <property type="entry name" value="Vaccinia Virus protein VP39"/>
    <property type="match status" value="1"/>
</dbReference>
<dbReference type="Proteomes" id="UP000185511">
    <property type="component" value="Chromosome"/>
</dbReference>
<dbReference type="AlphaFoldDB" id="A0AAC9PRE2"/>
<dbReference type="InterPro" id="IPR006342">
    <property type="entry name" value="FkbM_mtfrase"/>
</dbReference>
<dbReference type="PANTHER" id="PTHR34203">
    <property type="entry name" value="METHYLTRANSFERASE, FKBM FAMILY PROTEIN"/>
    <property type="match status" value="1"/>
</dbReference>
<dbReference type="NCBIfam" id="TIGR01444">
    <property type="entry name" value="fkbM_fam"/>
    <property type="match status" value="1"/>
</dbReference>
<evidence type="ECO:0000313" key="3">
    <source>
        <dbReference type="EMBL" id="APU13746.1"/>
    </source>
</evidence>
<dbReference type="GO" id="GO:0008168">
    <property type="term" value="F:methyltransferase activity"/>
    <property type="evidence" value="ECO:0007669"/>
    <property type="project" value="UniProtKB-KW"/>
</dbReference>
<protein>
    <submittedName>
        <fullName evidence="3">Methyltransferase, FkbM family</fullName>
    </submittedName>
</protein>
<proteinExistence type="predicted"/>
<dbReference type="EMBL" id="CP016076">
    <property type="protein sequence ID" value="APU13746.1"/>
    <property type="molecule type" value="Genomic_DNA"/>
</dbReference>
<dbReference type="InterPro" id="IPR052514">
    <property type="entry name" value="SAM-dependent_MTase"/>
</dbReference>
<organism evidence="3 4">
    <name type="scientific">Actinoalloteichus fjordicus</name>
    <dbReference type="NCBI Taxonomy" id="1612552"/>
    <lineage>
        <taxon>Bacteria</taxon>
        <taxon>Bacillati</taxon>
        <taxon>Actinomycetota</taxon>
        <taxon>Actinomycetes</taxon>
        <taxon>Pseudonocardiales</taxon>
        <taxon>Pseudonocardiaceae</taxon>
        <taxon>Actinoalloteichus</taxon>
    </lineage>
</organism>
<reference evidence="4" key="1">
    <citation type="submission" date="2016-06" db="EMBL/GenBank/DDBJ databases">
        <title>Complete genome sequence of Actinoalloteichus fjordicus DSM 46855 (=ADI127-17), type strain of the new species Actinoalloteichus fjordicus.</title>
        <authorList>
            <person name="Ruckert C."/>
            <person name="Nouioui I."/>
            <person name="Willmese J."/>
            <person name="van Wezel G."/>
            <person name="Klenk H.-P."/>
            <person name="Kalinowski J."/>
            <person name="Zotchev S.B."/>
        </authorList>
    </citation>
    <scope>NUCLEOTIDE SEQUENCE [LARGE SCALE GENOMIC DNA]</scope>
    <source>
        <strain evidence="4">ADI127-7</strain>
    </source>
</reference>
<dbReference type="Pfam" id="PF05050">
    <property type="entry name" value="Methyltransf_21"/>
    <property type="match status" value="1"/>
</dbReference>
<keyword evidence="3" id="KW-0808">Transferase</keyword>
<dbReference type="GO" id="GO:0032259">
    <property type="term" value="P:methylation"/>
    <property type="evidence" value="ECO:0007669"/>
    <property type="project" value="UniProtKB-KW"/>
</dbReference>
<dbReference type="KEGG" id="acad:UA74_08400"/>
<accession>A0AAC9PRE2</accession>
<feature type="domain" description="Methyltransferase FkbM" evidence="2">
    <location>
        <begin position="101"/>
        <end position="275"/>
    </location>
</feature>
<evidence type="ECO:0000313" key="4">
    <source>
        <dbReference type="Proteomes" id="UP000185511"/>
    </source>
</evidence>
<gene>
    <name evidence="3" type="ORF">UA74_08400</name>
</gene>
<dbReference type="PANTHER" id="PTHR34203:SF15">
    <property type="entry name" value="SLL1173 PROTEIN"/>
    <property type="match status" value="1"/>
</dbReference>
<evidence type="ECO:0000259" key="2">
    <source>
        <dbReference type="Pfam" id="PF05050"/>
    </source>
</evidence>
<keyword evidence="4" id="KW-1185">Reference proteome</keyword>
<dbReference type="SUPFAM" id="SSF53335">
    <property type="entry name" value="S-adenosyl-L-methionine-dependent methyltransferases"/>
    <property type="match status" value="1"/>
</dbReference>